<dbReference type="CDD" id="cd19071">
    <property type="entry name" value="AKR_AKR1-5-like"/>
    <property type="match status" value="1"/>
</dbReference>
<dbReference type="InterPro" id="IPR036812">
    <property type="entry name" value="NAD(P)_OxRdtase_dom_sf"/>
</dbReference>
<reference evidence="2" key="1">
    <citation type="submission" date="2021-02" db="EMBL/GenBank/DDBJ databases">
        <authorList>
            <person name="Dougan E. K."/>
            <person name="Rhodes N."/>
            <person name="Thang M."/>
            <person name="Chan C."/>
        </authorList>
    </citation>
    <scope>NUCLEOTIDE SEQUENCE</scope>
</reference>
<evidence type="ECO:0000313" key="2">
    <source>
        <dbReference type="EMBL" id="CAE8724907.1"/>
    </source>
</evidence>
<dbReference type="InterPro" id="IPR020471">
    <property type="entry name" value="AKR"/>
</dbReference>
<dbReference type="Proteomes" id="UP000626109">
    <property type="component" value="Unassembled WGS sequence"/>
</dbReference>
<evidence type="ECO:0000259" key="1">
    <source>
        <dbReference type="Pfam" id="PF00248"/>
    </source>
</evidence>
<evidence type="ECO:0000313" key="3">
    <source>
        <dbReference type="Proteomes" id="UP000626109"/>
    </source>
</evidence>
<dbReference type="EMBL" id="CAJNNW010034975">
    <property type="protein sequence ID" value="CAE8724907.1"/>
    <property type="molecule type" value="Genomic_DNA"/>
</dbReference>
<dbReference type="InterPro" id="IPR018170">
    <property type="entry name" value="Aldo/ket_reductase_CS"/>
</dbReference>
<sequence>VSKINNPDHGYDEVLRATELSLKNLGVDAIDLMLIHSPLGGRILESWDALLEARRRGWVRHVGVSNFGMGHLAQLEAAGRELPAVNQFELSPFCQERELRRYCSKRGIVVMGYSPLTRGQKLQDSRVVAVARKHGRSSAQVLIRWALHQGVASIPKTMRRTRLQENLAAFEFVLDNDDLTQLASCEENLHTCWDCINEPWQG</sequence>
<dbReference type="InterPro" id="IPR023210">
    <property type="entry name" value="NADP_OxRdtase_dom"/>
</dbReference>
<dbReference type="Pfam" id="PF00248">
    <property type="entry name" value="Aldo_ket_red"/>
    <property type="match status" value="1"/>
</dbReference>
<comment type="caution">
    <text evidence="2">The sequence shown here is derived from an EMBL/GenBank/DDBJ whole genome shotgun (WGS) entry which is preliminary data.</text>
</comment>
<name>A0A813LDH0_POLGL</name>
<dbReference type="GO" id="GO:0016491">
    <property type="term" value="F:oxidoreductase activity"/>
    <property type="evidence" value="ECO:0007669"/>
    <property type="project" value="InterPro"/>
</dbReference>
<accession>A0A813LDH0</accession>
<dbReference type="PANTHER" id="PTHR43827:SF13">
    <property type="entry name" value="ALDO_KETO REDUCTASE FAMILY PROTEIN"/>
    <property type="match status" value="1"/>
</dbReference>
<feature type="non-terminal residue" evidence="2">
    <location>
        <position position="1"/>
    </location>
</feature>
<dbReference type="SUPFAM" id="SSF51430">
    <property type="entry name" value="NAD(P)-linked oxidoreductase"/>
    <property type="match status" value="1"/>
</dbReference>
<feature type="domain" description="NADP-dependent oxidoreductase" evidence="1">
    <location>
        <begin position="5"/>
        <end position="186"/>
    </location>
</feature>
<dbReference type="AlphaFoldDB" id="A0A813LDH0"/>
<dbReference type="Gene3D" id="3.20.20.100">
    <property type="entry name" value="NADP-dependent oxidoreductase domain"/>
    <property type="match status" value="1"/>
</dbReference>
<proteinExistence type="predicted"/>
<organism evidence="2 3">
    <name type="scientific">Polarella glacialis</name>
    <name type="common">Dinoflagellate</name>
    <dbReference type="NCBI Taxonomy" id="89957"/>
    <lineage>
        <taxon>Eukaryota</taxon>
        <taxon>Sar</taxon>
        <taxon>Alveolata</taxon>
        <taxon>Dinophyceae</taxon>
        <taxon>Suessiales</taxon>
        <taxon>Suessiaceae</taxon>
        <taxon>Polarella</taxon>
    </lineage>
</organism>
<gene>
    <name evidence="2" type="ORF">PGLA2088_LOCUS43893</name>
</gene>
<dbReference type="PROSITE" id="PS00062">
    <property type="entry name" value="ALDOKETO_REDUCTASE_2"/>
    <property type="match status" value="1"/>
</dbReference>
<protein>
    <recommendedName>
        <fullName evidence="1">NADP-dependent oxidoreductase domain-containing protein</fullName>
    </recommendedName>
</protein>
<dbReference type="PRINTS" id="PR00069">
    <property type="entry name" value="ALDKETRDTASE"/>
</dbReference>
<dbReference type="PANTHER" id="PTHR43827">
    <property type="entry name" value="2,5-DIKETO-D-GLUCONIC ACID REDUCTASE"/>
    <property type="match status" value="1"/>
</dbReference>